<accession>D2R4B5</accession>
<proteinExistence type="predicted"/>
<dbReference type="Pfam" id="PF13387">
    <property type="entry name" value="Lnb_N"/>
    <property type="match status" value="1"/>
</dbReference>
<organism evidence="2 3">
    <name type="scientific">Pirellula staleyi (strain ATCC 27377 / DSM 6068 / ICPB 4128)</name>
    <name type="common">Pirella staleyi</name>
    <dbReference type="NCBI Taxonomy" id="530564"/>
    <lineage>
        <taxon>Bacteria</taxon>
        <taxon>Pseudomonadati</taxon>
        <taxon>Planctomycetota</taxon>
        <taxon>Planctomycetia</taxon>
        <taxon>Pirellulales</taxon>
        <taxon>Pirellulaceae</taxon>
        <taxon>Pirellula</taxon>
    </lineage>
</organism>
<dbReference type="InterPro" id="IPR025178">
    <property type="entry name" value="Lnb_N"/>
</dbReference>
<evidence type="ECO:0000259" key="1">
    <source>
        <dbReference type="Pfam" id="PF13387"/>
    </source>
</evidence>
<gene>
    <name evidence="2" type="ordered locus">Psta_0576</name>
</gene>
<dbReference type="EMBL" id="CP001848">
    <property type="protein sequence ID" value="ADB15263.1"/>
    <property type="molecule type" value="Genomic_DNA"/>
</dbReference>
<dbReference type="HOGENOM" id="CLU_050045_0_0_0"/>
<protein>
    <recommendedName>
        <fullName evidence="1">Lnb N-terminal periplasmic domain-containing protein</fullName>
    </recommendedName>
</protein>
<evidence type="ECO:0000313" key="2">
    <source>
        <dbReference type="EMBL" id="ADB15263.1"/>
    </source>
</evidence>
<name>D2R4B5_PIRSD</name>
<dbReference type="eggNOG" id="ENOG502Z7V0">
    <property type="taxonomic scope" value="Bacteria"/>
</dbReference>
<dbReference type="STRING" id="530564.Psta_0576"/>
<feature type="domain" description="Lnb N-terminal periplasmic" evidence="1">
    <location>
        <begin position="140"/>
        <end position="294"/>
    </location>
</feature>
<evidence type="ECO:0000313" key="3">
    <source>
        <dbReference type="Proteomes" id="UP000001887"/>
    </source>
</evidence>
<reference evidence="2 3" key="1">
    <citation type="journal article" date="2009" name="Stand. Genomic Sci.">
        <title>Complete genome sequence of Pirellula staleyi type strain (ATCC 27377).</title>
        <authorList>
            <person name="Clum A."/>
            <person name="Tindall B.J."/>
            <person name="Sikorski J."/>
            <person name="Ivanova N."/>
            <person name="Mavrommatis K."/>
            <person name="Lucas S."/>
            <person name="Glavina del Rio T."/>
            <person name="Nolan M."/>
            <person name="Chen F."/>
            <person name="Tice H."/>
            <person name="Pitluck S."/>
            <person name="Cheng J.F."/>
            <person name="Chertkov O."/>
            <person name="Brettin T."/>
            <person name="Han C."/>
            <person name="Detter J.C."/>
            <person name="Kuske C."/>
            <person name="Bruce D."/>
            <person name="Goodwin L."/>
            <person name="Ovchinikova G."/>
            <person name="Pati A."/>
            <person name="Mikhailova N."/>
            <person name="Chen A."/>
            <person name="Palaniappan K."/>
            <person name="Land M."/>
            <person name="Hauser L."/>
            <person name="Chang Y.J."/>
            <person name="Jeffries C.D."/>
            <person name="Chain P."/>
            <person name="Rohde M."/>
            <person name="Goker M."/>
            <person name="Bristow J."/>
            <person name="Eisen J.A."/>
            <person name="Markowitz V."/>
            <person name="Hugenholtz P."/>
            <person name="Kyrpides N.C."/>
            <person name="Klenk H.P."/>
            <person name="Lapidus A."/>
        </authorList>
    </citation>
    <scope>NUCLEOTIDE SEQUENCE [LARGE SCALE GENOMIC DNA]</scope>
    <source>
        <strain evidence="3">ATCC 27377 / DSM 6068 / ICPB 4128</strain>
    </source>
</reference>
<sequence length="346" mass="38868" precursor="true">MQTTARHGRLFSALGRRICALILVLCAAQVGCRSGGQLASEGPLNLEELGLPTIEMPAEGLPAVKLPTTLPSPREQVNSALETTKVQLASLTHAKQPTNDADWVDELKVLPYATTSGDKITIHNIRDCEFFTYRDSLVNHIDRTYKLDDVQTVDFIMVPFNNNRAIAHTMLSFGFKNGEYLGASAEVRLEKGEQYDAALGLFGQFELTYVLATERDLIPVRTTYRECDVYVYRSTATPRQSQLLFVDVLKRVNSLKEKPEFYDTLSNNCTTNIVRHINAISPGLVPHDYRVLFPGFADRLAYDLKLIDTSAPFETVRQRSRITDLATRYQKSPDFSARIRSGETLR</sequence>
<keyword evidence="3" id="KW-1185">Reference proteome</keyword>
<dbReference type="KEGG" id="psl:Psta_0576"/>
<dbReference type="Proteomes" id="UP000001887">
    <property type="component" value="Chromosome"/>
</dbReference>
<dbReference type="AlphaFoldDB" id="D2R4B5"/>